<name>A0A851M476_CORCR</name>
<feature type="domain" description="Metallo-beta-lactamase" evidence="2">
    <location>
        <begin position="99"/>
        <end position="143"/>
    </location>
</feature>
<keyword evidence="4" id="KW-1185">Reference proteome</keyword>
<dbReference type="InterPro" id="IPR001279">
    <property type="entry name" value="Metallo-B-lactamas"/>
</dbReference>
<accession>A0A851M476</accession>
<comment type="subcellular location">
    <subcellularLocation>
        <location evidence="1">Nucleus</location>
    </subcellularLocation>
</comment>
<protein>
    <recommendedName>
        <fullName evidence="1">Cleavage and polyadenylation specificity factor subunit 2</fullName>
    </recommendedName>
    <alternativeName>
        <fullName evidence="1">Cleavage and polyadenylation specificity factor 100 kDa subunit</fullName>
    </alternativeName>
</protein>
<dbReference type="GO" id="GO:0005847">
    <property type="term" value="C:mRNA cleavage and polyadenylation specificity factor complex"/>
    <property type="evidence" value="ECO:0007669"/>
    <property type="project" value="InterPro"/>
</dbReference>
<reference evidence="3" key="1">
    <citation type="submission" date="2019-09" db="EMBL/GenBank/DDBJ databases">
        <title>Bird 10,000 Genomes (B10K) Project - Family phase.</title>
        <authorList>
            <person name="Zhang G."/>
        </authorList>
    </citation>
    <scope>NUCLEOTIDE SEQUENCE</scope>
    <source>
        <strain evidence="3">B10K-CU-031-40</strain>
    </source>
</reference>
<keyword evidence="1" id="KW-0507">mRNA processing</keyword>
<keyword evidence="1" id="KW-0694">RNA-binding</keyword>
<proteinExistence type="inferred from homology"/>
<dbReference type="PANTHER" id="PTHR45922:SF1">
    <property type="entry name" value="CLEAVAGE AND POLYADENYLATION SPECIFICITY FACTOR SUBUNIT 2"/>
    <property type="match status" value="1"/>
</dbReference>
<dbReference type="OrthoDB" id="64353at2759"/>
<dbReference type="EMBL" id="WBMX01014016">
    <property type="protein sequence ID" value="NXC22124.1"/>
    <property type="molecule type" value="Genomic_DNA"/>
</dbReference>
<dbReference type="SUPFAM" id="SSF56281">
    <property type="entry name" value="Metallo-hydrolase/oxidoreductase"/>
    <property type="match status" value="1"/>
</dbReference>
<keyword evidence="1" id="KW-0539">Nucleus</keyword>
<dbReference type="InterPro" id="IPR036866">
    <property type="entry name" value="RibonucZ/Hydroxyglut_hydro"/>
</dbReference>
<gene>
    <name evidence="3" type="primary">Cpsf2</name>
    <name evidence="3" type="ORF">CORCRI_R01949</name>
</gene>
<organism evidence="3 4">
    <name type="scientific">Corythaeola cristata</name>
    <name type="common">Great blue turaco</name>
    <dbReference type="NCBI Taxonomy" id="103954"/>
    <lineage>
        <taxon>Eukaryota</taxon>
        <taxon>Metazoa</taxon>
        <taxon>Chordata</taxon>
        <taxon>Craniata</taxon>
        <taxon>Vertebrata</taxon>
        <taxon>Euteleostomi</taxon>
        <taxon>Archelosauria</taxon>
        <taxon>Archosauria</taxon>
        <taxon>Dinosauria</taxon>
        <taxon>Saurischia</taxon>
        <taxon>Theropoda</taxon>
        <taxon>Coelurosauria</taxon>
        <taxon>Aves</taxon>
        <taxon>Neognathae</taxon>
        <taxon>Neoaves</taxon>
        <taxon>Otidimorphae</taxon>
        <taxon>Musophagiformes</taxon>
        <taxon>Musophagidae</taxon>
        <taxon>Corythaeola</taxon>
    </lineage>
</organism>
<dbReference type="Pfam" id="PF16661">
    <property type="entry name" value="Lactamase_B_6"/>
    <property type="match status" value="1"/>
</dbReference>
<dbReference type="Gene3D" id="3.60.15.10">
    <property type="entry name" value="Ribonuclease Z/Hydroxyacylglutathione hydrolase-like"/>
    <property type="match status" value="2"/>
</dbReference>
<dbReference type="AlphaFoldDB" id="A0A851M476"/>
<dbReference type="GO" id="GO:0006398">
    <property type="term" value="P:mRNA 3'-end processing by stem-loop binding and cleavage"/>
    <property type="evidence" value="ECO:0007669"/>
    <property type="project" value="InterPro"/>
</dbReference>
<feature type="non-terminal residue" evidence="3">
    <location>
        <position position="1"/>
    </location>
</feature>
<evidence type="ECO:0000259" key="2">
    <source>
        <dbReference type="Pfam" id="PF16661"/>
    </source>
</evidence>
<evidence type="ECO:0000256" key="1">
    <source>
        <dbReference type="RuleBase" id="RU365006"/>
    </source>
</evidence>
<comment type="similarity">
    <text evidence="1">Belongs to the metallo-beta-lactamase superfamily. RNA-metabolizing metallo-beta-lactamase-like family. CPSF2/YSH1 subfamily.</text>
</comment>
<comment type="caution">
    <text evidence="3">The sequence shown here is derived from an EMBL/GenBank/DDBJ whole genome shotgun (WGS) entry which is preliminary data.</text>
</comment>
<dbReference type="GO" id="GO:0003723">
    <property type="term" value="F:RNA binding"/>
    <property type="evidence" value="ECO:0007669"/>
    <property type="project" value="UniProtKB-KW"/>
</dbReference>
<dbReference type="InterPro" id="IPR027075">
    <property type="entry name" value="CPSF2"/>
</dbReference>
<dbReference type="PANTHER" id="PTHR45922">
    <property type="entry name" value="CLEAVAGE AND POLYADENYLATION SPECIFICITY FACTOR SUBUNIT 2"/>
    <property type="match status" value="1"/>
</dbReference>
<feature type="non-terminal residue" evidence="3">
    <location>
        <position position="144"/>
    </location>
</feature>
<sequence>MTSIIKLTTLSGVQEESALCYLLQVDEFRFLLDCGWDENFSMDIIDSLRNTLAPFLVLFDLCVCHSGKLPVCIIYMCFCKYLDIIDFSTCNVPKILKTFLGKGHGLSITPLPAGHMIGGTIWKIVKDGEEEIVYAVDFNHKREM</sequence>
<dbReference type="Proteomes" id="UP000621168">
    <property type="component" value="Unassembled WGS sequence"/>
</dbReference>
<evidence type="ECO:0000313" key="4">
    <source>
        <dbReference type="Proteomes" id="UP000621168"/>
    </source>
</evidence>
<evidence type="ECO:0000313" key="3">
    <source>
        <dbReference type="EMBL" id="NXC22124.1"/>
    </source>
</evidence>